<dbReference type="RefSeq" id="XP_013276383.1">
    <property type="nucleotide sequence ID" value="XM_013420929.1"/>
</dbReference>
<sequence>MTDGEKIKLEPMDAYDKPNHKASIKKIVDILGDTNSEKVWSNLHPFLTGIVLSKINLPAFFYEKIARKAAEQGKDRIIMNCAERSKETGFTLRKRGVAKELMLACHHRAALADFKGTELETAARRAEQVSRILENELHGGEKLKEIEVDARTDPLVASVLTELAAARAVHALNGEDEDGKVANCATKMLHLEAENQGKSESDRVDAAPKEIDTEAKKIGQKSLVVNSELVSLLPMQNAMRLALQIGSIQKSPLGEDLRNRLKEVNGMVESRVKVLRELANGKPRRGLLMYDQIHKTKLNPVTEVPAHRDEAEEEVNRLEGVQEKA</sequence>
<dbReference type="GeneID" id="25288397"/>
<dbReference type="OrthoDB" id="5405126at2759"/>
<dbReference type="Proteomes" id="UP000053617">
    <property type="component" value="Unassembled WGS sequence"/>
</dbReference>
<name>A0A0D2G3Q8_9EURO</name>
<gene>
    <name evidence="1" type="ORF">Z518_00326</name>
</gene>
<reference evidence="1 2" key="1">
    <citation type="submission" date="2015-01" db="EMBL/GenBank/DDBJ databases">
        <title>The Genome Sequence of Rhinocladiella mackenzie CBS 650.93.</title>
        <authorList>
            <consortium name="The Broad Institute Genomics Platform"/>
            <person name="Cuomo C."/>
            <person name="de Hoog S."/>
            <person name="Gorbushina A."/>
            <person name="Stielow B."/>
            <person name="Teixiera M."/>
            <person name="Abouelleil A."/>
            <person name="Chapman S.B."/>
            <person name="Priest M."/>
            <person name="Young S.K."/>
            <person name="Wortman J."/>
            <person name="Nusbaum C."/>
            <person name="Birren B."/>
        </authorList>
    </citation>
    <scope>NUCLEOTIDE SEQUENCE [LARGE SCALE GENOMIC DNA]</scope>
    <source>
        <strain evidence="1 2">CBS 650.93</strain>
    </source>
</reference>
<accession>A0A0D2G3Q8</accession>
<protein>
    <submittedName>
        <fullName evidence="1">Uncharacterized protein</fullName>
    </submittedName>
</protein>
<dbReference type="EMBL" id="KN847475">
    <property type="protein sequence ID" value="KIX09247.1"/>
    <property type="molecule type" value="Genomic_DNA"/>
</dbReference>
<dbReference type="VEuPathDB" id="FungiDB:Z518_00326"/>
<keyword evidence="2" id="KW-1185">Reference proteome</keyword>
<dbReference type="AlphaFoldDB" id="A0A0D2G3Q8"/>
<proteinExistence type="predicted"/>
<evidence type="ECO:0000313" key="2">
    <source>
        <dbReference type="Proteomes" id="UP000053617"/>
    </source>
</evidence>
<dbReference type="HOGENOM" id="CLU_047846_0_0_1"/>
<evidence type="ECO:0000313" key="1">
    <source>
        <dbReference type="EMBL" id="KIX09247.1"/>
    </source>
</evidence>
<organism evidence="1 2">
    <name type="scientific">Rhinocladiella mackenziei CBS 650.93</name>
    <dbReference type="NCBI Taxonomy" id="1442369"/>
    <lineage>
        <taxon>Eukaryota</taxon>
        <taxon>Fungi</taxon>
        <taxon>Dikarya</taxon>
        <taxon>Ascomycota</taxon>
        <taxon>Pezizomycotina</taxon>
        <taxon>Eurotiomycetes</taxon>
        <taxon>Chaetothyriomycetidae</taxon>
        <taxon>Chaetothyriales</taxon>
        <taxon>Herpotrichiellaceae</taxon>
        <taxon>Rhinocladiella</taxon>
    </lineage>
</organism>